<dbReference type="InterPro" id="IPR006683">
    <property type="entry name" value="Thioestr_dom"/>
</dbReference>
<dbReference type="NCBIfam" id="TIGR00369">
    <property type="entry name" value="unchar_dom_1"/>
    <property type="match status" value="1"/>
</dbReference>
<dbReference type="Proteomes" id="UP000027746">
    <property type="component" value="Unassembled WGS sequence"/>
</dbReference>
<evidence type="ECO:0000313" key="3">
    <source>
        <dbReference type="EMBL" id="KEJ96343.1"/>
    </source>
</evidence>
<evidence type="ECO:0000313" key="4">
    <source>
        <dbReference type="Proteomes" id="UP000027746"/>
    </source>
</evidence>
<feature type="domain" description="Thioesterase" evidence="2">
    <location>
        <begin position="48"/>
        <end position="117"/>
    </location>
</feature>
<name>A0A073J172_9RHOB</name>
<keyword evidence="1" id="KW-0378">Hydrolase</keyword>
<keyword evidence="4" id="KW-1185">Reference proteome</keyword>
<accession>A0A073J172</accession>
<dbReference type="OrthoDB" id="8588611at2"/>
<sequence length="136" mass="14013">MTPTAAQDILDTMFAPWVLALQPRVASIDAEHCTLTIPITADIARASGIVSGQVMATLADTAMVLACMGHAGAMIPVSTVTLDTQFLRPGSGDSITARAEVTRAGKGTIFTRCTLTAHPSGKDIALATATFAKRAG</sequence>
<dbReference type="GO" id="GO:0016289">
    <property type="term" value="F:acyl-CoA hydrolase activity"/>
    <property type="evidence" value="ECO:0007669"/>
    <property type="project" value="UniProtKB-ARBA"/>
</dbReference>
<reference evidence="3 4" key="1">
    <citation type="submission" date="2014-01" db="EMBL/GenBank/DDBJ databases">
        <title>Sulfitobacter sp. H3 (MCCC 1A00686) Genome Sequencing.</title>
        <authorList>
            <person name="Lai Q."/>
            <person name="Hong Z."/>
        </authorList>
    </citation>
    <scope>NUCLEOTIDE SEQUENCE [LARGE SCALE GENOMIC DNA]</scope>
    <source>
        <strain evidence="3 4">H3</strain>
    </source>
</reference>
<protein>
    <submittedName>
        <fullName evidence="3">Thioesterase</fullName>
    </submittedName>
</protein>
<dbReference type="GeneID" id="68869347"/>
<evidence type="ECO:0000256" key="1">
    <source>
        <dbReference type="ARBA" id="ARBA00022801"/>
    </source>
</evidence>
<dbReference type="Gene3D" id="3.10.129.10">
    <property type="entry name" value="Hotdog Thioesterase"/>
    <property type="match status" value="1"/>
</dbReference>
<gene>
    <name evidence="3" type="ORF">SUH3_13355</name>
</gene>
<dbReference type="SUPFAM" id="SSF54637">
    <property type="entry name" value="Thioesterase/thiol ester dehydrase-isomerase"/>
    <property type="match status" value="1"/>
</dbReference>
<dbReference type="Pfam" id="PF03061">
    <property type="entry name" value="4HBT"/>
    <property type="match status" value="1"/>
</dbReference>
<dbReference type="RefSeq" id="WP_037923604.1">
    <property type="nucleotide sequence ID" value="NZ_CP054599.1"/>
</dbReference>
<evidence type="ECO:0000259" key="2">
    <source>
        <dbReference type="Pfam" id="PF03061"/>
    </source>
</evidence>
<dbReference type="CDD" id="cd03443">
    <property type="entry name" value="PaaI_thioesterase"/>
    <property type="match status" value="1"/>
</dbReference>
<proteinExistence type="predicted"/>
<comment type="caution">
    <text evidence="3">The sequence shown here is derived from an EMBL/GenBank/DDBJ whole genome shotgun (WGS) entry which is preliminary data.</text>
</comment>
<organism evidence="3 4">
    <name type="scientific">Pseudosulfitobacter pseudonitzschiae</name>
    <dbReference type="NCBI Taxonomy" id="1402135"/>
    <lineage>
        <taxon>Bacteria</taxon>
        <taxon>Pseudomonadati</taxon>
        <taxon>Pseudomonadota</taxon>
        <taxon>Alphaproteobacteria</taxon>
        <taxon>Rhodobacterales</taxon>
        <taxon>Roseobacteraceae</taxon>
        <taxon>Pseudosulfitobacter</taxon>
    </lineage>
</organism>
<dbReference type="InterPro" id="IPR003736">
    <property type="entry name" value="PAAI_dom"/>
</dbReference>
<dbReference type="EMBL" id="JAMD01000003">
    <property type="protein sequence ID" value="KEJ96343.1"/>
    <property type="molecule type" value="Genomic_DNA"/>
</dbReference>
<dbReference type="InterPro" id="IPR029069">
    <property type="entry name" value="HotDog_dom_sf"/>
</dbReference>
<dbReference type="AlphaFoldDB" id="A0A073J172"/>